<dbReference type="RefSeq" id="WP_315602833.1">
    <property type="nucleotide sequence ID" value="NZ_CP130318.1"/>
</dbReference>
<accession>A0AA96L8M5</accession>
<dbReference type="InterPro" id="IPR039424">
    <property type="entry name" value="SBP_5"/>
</dbReference>
<dbReference type="PANTHER" id="PTHR30290">
    <property type="entry name" value="PERIPLASMIC BINDING COMPONENT OF ABC TRANSPORTER"/>
    <property type="match status" value="1"/>
</dbReference>
<dbReference type="EMBL" id="CP130318">
    <property type="protein sequence ID" value="WNQ09066.1"/>
    <property type="molecule type" value="Genomic_DNA"/>
</dbReference>
<evidence type="ECO:0000256" key="1">
    <source>
        <dbReference type="ARBA" id="ARBA00023125"/>
    </source>
</evidence>
<dbReference type="Pfam" id="PF12793">
    <property type="entry name" value="SgrR_N"/>
    <property type="match status" value="1"/>
</dbReference>
<keyword evidence="1" id="KW-0238">DNA-binding</keyword>
<dbReference type="GO" id="GO:1904680">
    <property type="term" value="F:peptide transmembrane transporter activity"/>
    <property type="evidence" value="ECO:0007669"/>
    <property type="project" value="TreeGrafter"/>
</dbReference>
<feature type="domain" description="Transcriptional regulator SgrR N-terminal HTH" evidence="3">
    <location>
        <begin position="4"/>
        <end position="106"/>
    </location>
</feature>
<reference evidence="4 5" key="1">
    <citation type="submission" date="2022-02" db="EMBL/GenBank/DDBJ databases">
        <title>Paenibacillus sp. MBLB1776 Whole Genome Shotgun Sequencing.</title>
        <authorList>
            <person name="Hwang C.Y."/>
            <person name="Cho E.-S."/>
            <person name="Seo M.-J."/>
        </authorList>
    </citation>
    <scope>NUCLEOTIDE SEQUENCE [LARGE SCALE GENOMIC DNA]</scope>
    <source>
        <strain evidence="4 5">MBLB1776</strain>
    </source>
</reference>
<evidence type="ECO:0000259" key="3">
    <source>
        <dbReference type="Pfam" id="PF12793"/>
    </source>
</evidence>
<keyword evidence="5" id="KW-1185">Reference proteome</keyword>
<evidence type="ECO:0000313" key="5">
    <source>
        <dbReference type="Proteomes" id="UP001305702"/>
    </source>
</evidence>
<dbReference type="Gene3D" id="3.40.190.10">
    <property type="entry name" value="Periplasmic binding protein-like II"/>
    <property type="match status" value="1"/>
</dbReference>
<dbReference type="InterPro" id="IPR025370">
    <property type="entry name" value="SgrR_HTH_N"/>
</dbReference>
<organism evidence="4 5">
    <name type="scientific">Paenibacillus aurantius</name>
    <dbReference type="NCBI Taxonomy" id="2918900"/>
    <lineage>
        <taxon>Bacteria</taxon>
        <taxon>Bacillati</taxon>
        <taxon>Bacillota</taxon>
        <taxon>Bacilli</taxon>
        <taxon>Bacillales</taxon>
        <taxon>Paenibacillaceae</taxon>
        <taxon>Paenibacillus</taxon>
    </lineage>
</organism>
<dbReference type="GO" id="GO:0015833">
    <property type="term" value="P:peptide transport"/>
    <property type="evidence" value="ECO:0007669"/>
    <property type="project" value="TreeGrafter"/>
</dbReference>
<dbReference type="KEGG" id="paun:MJA45_15570"/>
<protein>
    <submittedName>
        <fullName evidence="4">ABC transporter substrate-binding protein</fullName>
    </submittedName>
</protein>
<dbReference type="Gene3D" id="3.10.105.10">
    <property type="entry name" value="Dipeptide-binding Protein, Domain 3"/>
    <property type="match status" value="1"/>
</dbReference>
<gene>
    <name evidence="4" type="ORF">MJA45_15570</name>
</gene>
<name>A0AA96L8M5_9BACL</name>
<dbReference type="GO" id="GO:0003677">
    <property type="term" value="F:DNA binding"/>
    <property type="evidence" value="ECO:0007669"/>
    <property type="project" value="UniProtKB-KW"/>
</dbReference>
<dbReference type="Proteomes" id="UP001305702">
    <property type="component" value="Chromosome"/>
</dbReference>
<dbReference type="InterPro" id="IPR000914">
    <property type="entry name" value="SBP_5_dom"/>
</dbReference>
<dbReference type="Pfam" id="PF00496">
    <property type="entry name" value="SBP_bac_5"/>
    <property type="match status" value="1"/>
</dbReference>
<sequence length="617" mass="71106">MIIESQYLLLRGHFPGEEEQSVTLEGLTEIFECSGRNVNLILRKMQDQNWIDWLPGRGRGNKSRIRFRLRPESLVLQMARDQVEKGALQQAYELMDRYEGVYPQLKEQFSIWLTAKLGYQTVTKSGSVEDVLRIPFQKRIYSLDPACFAYCMEGQIIKHVYDRLVHYDAKTGTILPQLSYYWKPLENGAVGWTFYLRKGVLFHNGRELTAEDVRYSLERIRRGGGASPYKWLLEDVKSIEVLSRHRIRIELYEPNHLFMRCLSFDPASIVPADYFGGAYDASLPVGTGPFRVIQNDENKLVLEVWPDYFSTRAHLDRIEMWFMPYDREGSDSLQEDYQLLRSSCGGGYKGQPITDWEGVETVQRGSRLLVFNTVKEGPSQREAFRKALHYGLDRDRLISMYAAEVEPAFGFVPEQSPRFPNPYNPKLAKTYLEESGCAGMTIRLGIYAGSETDAQWFTESCRELGLKVEVIELLGNITSSDNRLSTDLFISEQGVEDDLAVSMLELFLSENGCFRMFLHPDMMEKAGSIIRRMRRETAKEAQEACALELTEWIRSRHAAIFLFHRHQRTSYHPSLKGLQLNAIGWFDFREVWFETGKAAGEDNEERQDAVYWGGEAG</sequence>
<dbReference type="AlphaFoldDB" id="A0AA96L8M5"/>
<evidence type="ECO:0000313" key="4">
    <source>
        <dbReference type="EMBL" id="WNQ09066.1"/>
    </source>
</evidence>
<dbReference type="PANTHER" id="PTHR30290:SF72">
    <property type="entry name" value="HTH-TYPE TRANSCRIPTIONAL REGULATOR SGRR"/>
    <property type="match status" value="1"/>
</dbReference>
<proteinExistence type="predicted"/>
<feature type="domain" description="Solute-binding protein family 5" evidence="2">
    <location>
        <begin position="182"/>
        <end position="511"/>
    </location>
</feature>
<dbReference type="SUPFAM" id="SSF53850">
    <property type="entry name" value="Periplasmic binding protein-like II"/>
    <property type="match status" value="1"/>
</dbReference>
<evidence type="ECO:0000259" key="2">
    <source>
        <dbReference type="Pfam" id="PF00496"/>
    </source>
</evidence>